<reference evidence="2" key="1">
    <citation type="journal article" date="2023" name="Front. Plant Sci.">
        <title>Chromosomal-level genome assembly of Melastoma candidum provides insights into trichome evolution.</title>
        <authorList>
            <person name="Zhong Y."/>
            <person name="Wu W."/>
            <person name="Sun C."/>
            <person name="Zou P."/>
            <person name="Liu Y."/>
            <person name="Dai S."/>
            <person name="Zhou R."/>
        </authorList>
    </citation>
    <scope>NUCLEOTIDE SEQUENCE [LARGE SCALE GENOMIC DNA]</scope>
</reference>
<dbReference type="EMBL" id="CM042880">
    <property type="protein sequence ID" value="KAI4388624.1"/>
    <property type="molecule type" value="Genomic_DNA"/>
</dbReference>
<keyword evidence="2" id="KW-1185">Reference proteome</keyword>
<protein>
    <submittedName>
        <fullName evidence="1">Uncharacterized protein</fullName>
    </submittedName>
</protein>
<name>A0ACB9SFL5_9MYRT</name>
<proteinExistence type="predicted"/>
<dbReference type="Proteomes" id="UP001057402">
    <property type="component" value="Chromosome 1"/>
</dbReference>
<comment type="caution">
    <text evidence="1">The sequence shown here is derived from an EMBL/GenBank/DDBJ whole genome shotgun (WGS) entry which is preliminary data.</text>
</comment>
<organism evidence="1 2">
    <name type="scientific">Melastoma candidum</name>
    <dbReference type="NCBI Taxonomy" id="119954"/>
    <lineage>
        <taxon>Eukaryota</taxon>
        <taxon>Viridiplantae</taxon>
        <taxon>Streptophyta</taxon>
        <taxon>Embryophyta</taxon>
        <taxon>Tracheophyta</taxon>
        <taxon>Spermatophyta</taxon>
        <taxon>Magnoliopsida</taxon>
        <taxon>eudicotyledons</taxon>
        <taxon>Gunneridae</taxon>
        <taxon>Pentapetalae</taxon>
        <taxon>rosids</taxon>
        <taxon>malvids</taxon>
        <taxon>Myrtales</taxon>
        <taxon>Melastomataceae</taxon>
        <taxon>Melastomatoideae</taxon>
        <taxon>Melastomateae</taxon>
        <taxon>Melastoma</taxon>
    </lineage>
</organism>
<gene>
    <name evidence="1" type="ORF">MLD38_000936</name>
</gene>
<sequence>MDPGLVYDATSQDYVNLRSALNVTEHQIKTITKSSSNDCSRASRDLNYSAFITFYNANTSSYSPIKKFRQTVTNVGDSTSSYKAEVTPMEGFDVTVVPDKLTFSVREVEIQA</sequence>
<evidence type="ECO:0000313" key="2">
    <source>
        <dbReference type="Proteomes" id="UP001057402"/>
    </source>
</evidence>
<evidence type="ECO:0000313" key="1">
    <source>
        <dbReference type="EMBL" id="KAI4388624.1"/>
    </source>
</evidence>
<accession>A0ACB9SFL5</accession>